<name>A0A8J4WZN1_CLAMG</name>
<keyword evidence="2" id="KW-1185">Reference proteome</keyword>
<sequence>PSGQVCCQTQTQCWEGGCTEPQLAATHTVASRNSTLSSWQGCHGKFKRISRGAKE</sequence>
<accession>A0A8J4WZN1</accession>
<dbReference type="Proteomes" id="UP000727407">
    <property type="component" value="Unassembled WGS sequence"/>
</dbReference>
<feature type="non-terminal residue" evidence="1">
    <location>
        <position position="55"/>
    </location>
</feature>
<evidence type="ECO:0000313" key="1">
    <source>
        <dbReference type="EMBL" id="KAF5899534.1"/>
    </source>
</evidence>
<reference evidence="1" key="1">
    <citation type="submission" date="2020-07" db="EMBL/GenBank/DDBJ databases">
        <title>Clarias magur genome sequencing, assembly and annotation.</title>
        <authorList>
            <person name="Kushwaha B."/>
            <person name="Kumar R."/>
            <person name="Das P."/>
            <person name="Joshi C.G."/>
            <person name="Kumar D."/>
            <person name="Nagpure N.S."/>
            <person name="Pandey M."/>
            <person name="Agarwal S."/>
            <person name="Srivastava S."/>
            <person name="Singh M."/>
            <person name="Sahoo L."/>
            <person name="Jayasankar P."/>
            <person name="Meher P.K."/>
            <person name="Koringa P.G."/>
            <person name="Iquebal M.A."/>
            <person name="Das S.P."/>
            <person name="Bit A."/>
            <person name="Patnaik S."/>
            <person name="Patel N."/>
            <person name="Shah T.M."/>
            <person name="Hinsu A."/>
            <person name="Jena J.K."/>
        </authorList>
    </citation>
    <scope>NUCLEOTIDE SEQUENCE</scope>
    <source>
        <strain evidence="1">CIFAMagur01</strain>
        <tissue evidence="1">Testis</tissue>
    </source>
</reference>
<evidence type="ECO:0000313" key="2">
    <source>
        <dbReference type="Proteomes" id="UP000727407"/>
    </source>
</evidence>
<proteinExistence type="predicted"/>
<dbReference type="EMBL" id="QNUK01000164">
    <property type="protein sequence ID" value="KAF5899534.1"/>
    <property type="molecule type" value="Genomic_DNA"/>
</dbReference>
<dbReference type="AlphaFoldDB" id="A0A8J4WZN1"/>
<gene>
    <name evidence="1" type="ORF">DAT39_010775</name>
</gene>
<organism evidence="1 2">
    <name type="scientific">Clarias magur</name>
    <name type="common">Asian catfish</name>
    <name type="synonym">Macropteronotus magur</name>
    <dbReference type="NCBI Taxonomy" id="1594786"/>
    <lineage>
        <taxon>Eukaryota</taxon>
        <taxon>Metazoa</taxon>
        <taxon>Chordata</taxon>
        <taxon>Craniata</taxon>
        <taxon>Vertebrata</taxon>
        <taxon>Euteleostomi</taxon>
        <taxon>Actinopterygii</taxon>
        <taxon>Neopterygii</taxon>
        <taxon>Teleostei</taxon>
        <taxon>Ostariophysi</taxon>
        <taxon>Siluriformes</taxon>
        <taxon>Clariidae</taxon>
        <taxon>Clarias</taxon>
    </lineage>
</organism>
<protein>
    <submittedName>
        <fullName evidence="1">Uncharacterized protein</fullName>
    </submittedName>
</protein>
<feature type="non-terminal residue" evidence="1">
    <location>
        <position position="1"/>
    </location>
</feature>
<comment type="caution">
    <text evidence="1">The sequence shown here is derived from an EMBL/GenBank/DDBJ whole genome shotgun (WGS) entry which is preliminary data.</text>
</comment>